<dbReference type="PANTHER" id="PTHR42110:SF1">
    <property type="entry name" value="L-ASPARAGINASE, PUTATIVE (AFU_ORTHOLOGUE AFUA_3G11890)-RELATED"/>
    <property type="match status" value="1"/>
</dbReference>
<dbReference type="InterPro" id="IPR010349">
    <property type="entry name" value="Asparaginase_II"/>
</dbReference>
<dbReference type="Pfam" id="PF06089">
    <property type="entry name" value="Asparaginase_II"/>
    <property type="match status" value="1"/>
</dbReference>
<name>A0A3N4YI12_9MICO</name>
<dbReference type="EMBL" id="RKQZ01000001">
    <property type="protein sequence ID" value="RPF19747.1"/>
    <property type="molecule type" value="Genomic_DNA"/>
</dbReference>
<organism evidence="2 3">
    <name type="scientific">Myceligenerans xiligouense</name>
    <dbReference type="NCBI Taxonomy" id="253184"/>
    <lineage>
        <taxon>Bacteria</taxon>
        <taxon>Bacillati</taxon>
        <taxon>Actinomycetota</taxon>
        <taxon>Actinomycetes</taxon>
        <taxon>Micrococcales</taxon>
        <taxon>Promicromonosporaceae</taxon>
        <taxon>Myceligenerans</taxon>
    </lineage>
</organism>
<evidence type="ECO:0000313" key="2">
    <source>
        <dbReference type="EMBL" id="RPF19747.1"/>
    </source>
</evidence>
<gene>
    <name evidence="2" type="ORF">EDD34_0311</name>
</gene>
<proteinExistence type="predicted"/>
<accession>A0A3N4YI12</accession>
<comment type="caution">
    <text evidence="2">The sequence shown here is derived from an EMBL/GenBank/DDBJ whole genome shotgun (WGS) entry which is preliminary data.</text>
</comment>
<protein>
    <submittedName>
        <fullName evidence="2">Asparaginase</fullName>
    </submittedName>
</protein>
<dbReference type="PANTHER" id="PTHR42110">
    <property type="entry name" value="L-ASPARAGINASE, PUTATIVE (AFU_ORTHOLOGUE AFUA_3G11890)-RELATED"/>
    <property type="match status" value="1"/>
</dbReference>
<feature type="region of interest" description="Disordered" evidence="1">
    <location>
        <begin position="1"/>
        <end position="37"/>
    </location>
</feature>
<keyword evidence="3" id="KW-1185">Reference proteome</keyword>
<evidence type="ECO:0000313" key="3">
    <source>
        <dbReference type="Proteomes" id="UP000280501"/>
    </source>
</evidence>
<feature type="compositionally biased region" description="Low complexity" evidence="1">
    <location>
        <begin position="1"/>
        <end position="30"/>
    </location>
</feature>
<dbReference type="Proteomes" id="UP000280501">
    <property type="component" value="Unassembled WGS sequence"/>
</dbReference>
<dbReference type="AlphaFoldDB" id="A0A3N4YI12"/>
<sequence>MVTSHTASASPAPASPTPSSDAARPADIAPAPGPEAARTVADAAAPLAQVLRGGLVESVHLGHLVVLGPDGAVRLAIGDPDVVIWPRSSVKPIQALAMLDNGLDLPDPLFALVAASHNGEPFHRAGVREILARAGLTTDDLRNTPDMPLHAPSAFAWQMADHVEEGDGPGPAPIAQNCSGKHAGMLATCVVNDWSREDYLELGHPLQVEIRDWLARLTGVEPAHVTVDGCGAPLFSTTLSGLARAFGAVAGAPDDVEARVARAMSTHPEMVGGDGREATLAMRAVPGLVAKDGADGVYGAGLPDGSAVAFKVLDGGPRPRPAILAAALRAAGAADVPGVDLAALDAVGDVPVLGGGHAVGRVDVPFS</sequence>
<evidence type="ECO:0000256" key="1">
    <source>
        <dbReference type="SAM" id="MobiDB-lite"/>
    </source>
</evidence>
<dbReference type="OrthoDB" id="9780674at2"/>
<reference evidence="2 3" key="1">
    <citation type="submission" date="2018-11" db="EMBL/GenBank/DDBJ databases">
        <title>Sequencing the genomes of 1000 actinobacteria strains.</title>
        <authorList>
            <person name="Klenk H.-P."/>
        </authorList>
    </citation>
    <scope>NUCLEOTIDE SEQUENCE [LARGE SCALE GENOMIC DNA]</scope>
    <source>
        <strain evidence="2 3">DSM 15700</strain>
    </source>
</reference>